<dbReference type="PANTHER" id="PTHR11361">
    <property type="entry name" value="DNA MISMATCH REPAIR PROTEIN MUTS FAMILY MEMBER"/>
    <property type="match status" value="1"/>
</dbReference>
<dbReference type="InterPro" id="IPR045076">
    <property type="entry name" value="MutS"/>
</dbReference>
<feature type="domain" description="DNA mismatch repair proteins mutS family" evidence="7">
    <location>
        <begin position="307"/>
        <end position="512"/>
    </location>
</feature>
<keyword evidence="3" id="KW-0067">ATP-binding</keyword>
<dbReference type="Gene3D" id="3.40.50.300">
    <property type="entry name" value="P-loop containing nucleotide triphosphate hydrolases"/>
    <property type="match status" value="1"/>
</dbReference>
<reference evidence="8 9" key="1">
    <citation type="journal article" date="2004" name="Science">
        <title>The genome of the diatom Thalassiosira pseudonana: ecology, evolution, and metabolism.</title>
        <authorList>
            <person name="Armbrust E.V."/>
            <person name="Berges J.A."/>
            <person name="Bowler C."/>
            <person name="Green B.R."/>
            <person name="Martinez D."/>
            <person name="Putnam N.H."/>
            <person name="Zhou S."/>
            <person name="Allen A.E."/>
            <person name="Apt K.E."/>
            <person name="Bechner M."/>
            <person name="Brzezinski M.A."/>
            <person name="Chaal B.K."/>
            <person name="Chiovitti A."/>
            <person name="Davis A.K."/>
            <person name="Demarest M.S."/>
            <person name="Detter J.C."/>
            <person name="Glavina T."/>
            <person name="Goodstein D."/>
            <person name="Hadi M.Z."/>
            <person name="Hellsten U."/>
            <person name="Hildebrand M."/>
            <person name="Jenkins B.D."/>
            <person name="Jurka J."/>
            <person name="Kapitonov V.V."/>
            <person name="Kroger N."/>
            <person name="Lau W.W."/>
            <person name="Lane T.W."/>
            <person name="Larimer F.W."/>
            <person name="Lippmeier J.C."/>
            <person name="Lucas S."/>
            <person name="Medina M."/>
            <person name="Montsant A."/>
            <person name="Obornik M."/>
            <person name="Parker M.S."/>
            <person name="Palenik B."/>
            <person name="Pazour G.J."/>
            <person name="Richardson P.M."/>
            <person name="Rynearson T.A."/>
            <person name="Saito M.A."/>
            <person name="Schwartz D.C."/>
            <person name="Thamatrakoln K."/>
            <person name="Valentin K."/>
            <person name="Vardi A."/>
            <person name="Wilkerson F.P."/>
            <person name="Rokhsar D.S."/>
        </authorList>
    </citation>
    <scope>NUCLEOTIDE SEQUENCE [LARGE SCALE GENOMIC DNA]</scope>
    <source>
        <strain evidence="8 9">CCMP1335</strain>
    </source>
</reference>
<dbReference type="STRING" id="35128.B8C2H2"/>
<dbReference type="GO" id="GO:0032301">
    <property type="term" value="C:MutSalpha complex"/>
    <property type="evidence" value="ECO:0000318"/>
    <property type="project" value="GO_Central"/>
</dbReference>
<dbReference type="AlphaFoldDB" id="B8C2H2"/>
<dbReference type="GO" id="GO:0005634">
    <property type="term" value="C:nucleus"/>
    <property type="evidence" value="ECO:0000318"/>
    <property type="project" value="GO_Central"/>
</dbReference>
<dbReference type="SUPFAM" id="SSF52540">
    <property type="entry name" value="P-loop containing nucleoside triphosphate hydrolases"/>
    <property type="match status" value="1"/>
</dbReference>
<dbReference type="Proteomes" id="UP000001449">
    <property type="component" value="Chromosome 5"/>
</dbReference>
<evidence type="ECO:0000256" key="2">
    <source>
        <dbReference type="ARBA" id="ARBA00022741"/>
    </source>
</evidence>
<evidence type="ECO:0000259" key="7">
    <source>
        <dbReference type="SMART" id="SM00534"/>
    </source>
</evidence>
<dbReference type="GO" id="GO:0006298">
    <property type="term" value="P:mismatch repair"/>
    <property type="evidence" value="ECO:0000318"/>
    <property type="project" value="GO_Central"/>
</dbReference>
<dbReference type="PaxDb" id="35128-Thaps5283"/>
<dbReference type="OMA" id="RISIKPV"/>
<dbReference type="eggNOG" id="ENOG502QRQR">
    <property type="taxonomic scope" value="Eukaryota"/>
</dbReference>
<evidence type="ECO:0000256" key="6">
    <source>
        <dbReference type="SAM" id="MobiDB-lite"/>
    </source>
</evidence>
<dbReference type="SUPFAM" id="SSF48334">
    <property type="entry name" value="DNA repair protein MutS, domain III"/>
    <property type="match status" value="1"/>
</dbReference>
<dbReference type="GO" id="GO:0005524">
    <property type="term" value="F:ATP binding"/>
    <property type="evidence" value="ECO:0007669"/>
    <property type="project" value="UniProtKB-KW"/>
</dbReference>
<evidence type="ECO:0000256" key="1">
    <source>
        <dbReference type="ARBA" id="ARBA00006271"/>
    </source>
</evidence>
<evidence type="ECO:0000256" key="3">
    <source>
        <dbReference type="ARBA" id="ARBA00022840"/>
    </source>
</evidence>
<reference evidence="8 9" key="2">
    <citation type="journal article" date="2008" name="Nature">
        <title>The Phaeodactylum genome reveals the evolutionary history of diatom genomes.</title>
        <authorList>
            <person name="Bowler C."/>
            <person name="Allen A.E."/>
            <person name="Badger J.H."/>
            <person name="Grimwood J."/>
            <person name="Jabbari K."/>
            <person name="Kuo A."/>
            <person name="Maheswari U."/>
            <person name="Martens C."/>
            <person name="Maumus F."/>
            <person name="Otillar R.P."/>
            <person name="Rayko E."/>
            <person name="Salamov A."/>
            <person name="Vandepoele K."/>
            <person name="Beszteri B."/>
            <person name="Gruber A."/>
            <person name="Heijde M."/>
            <person name="Katinka M."/>
            <person name="Mock T."/>
            <person name="Valentin K."/>
            <person name="Verret F."/>
            <person name="Berges J.A."/>
            <person name="Brownlee C."/>
            <person name="Cadoret J.P."/>
            <person name="Chiovitti A."/>
            <person name="Choi C.J."/>
            <person name="Coesel S."/>
            <person name="De Martino A."/>
            <person name="Detter J.C."/>
            <person name="Durkin C."/>
            <person name="Falciatore A."/>
            <person name="Fournet J."/>
            <person name="Haruta M."/>
            <person name="Huysman M.J."/>
            <person name="Jenkins B.D."/>
            <person name="Jiroutova K."/>
            <person name="Jorgensen R.E."/>
            <person name="Joubert Y."/>
            <person name="Kaplan A."/>
            <person name="Kroger N."/>
            <person name="Kroth P.G."/>
            <person name="La Roche J."/>
            <person name="Lindquist E."/>
            <person name="Lommer M."/>
            <person name="Martin-Jezequel V."/>
            <person name="Lopez P.J."/>
            <person name="Lucas S."/>
            <person name="Mangogna M."/>
            <person name="McGinnis K."/>
            <person name="Medlin L.K."/>
            <person name="Montsant A."/>
            <person name="Oudot-Le Secq M.P."/>
            <person name="Napoli C."/>
            <person name="Obornik M."/>
            <person name="Parker M.S."/>
            <person name="Petit J.L."/>
            <person name="Porcel B.M."/>
            <person name="Poulsen N."/>
            <person name="Robison M."/>
            <person name="Rychlewski L."/>
            <person name="Rynearson T.A."/>
            <person name="Schmutz J."/>
            <person name="Shapiro H."/>
            <person name="Siaut M."/>
            <person name="Stanley M."/>
            <person name="Sussman M.R."/>
            <person name="Taylor A.R."/>
            <person name="Vardi A."/>
            <person name="von Dassow P."/>
            <person name="Vyverman W."/>
            <person name="Willis A."/>
            <person name="Wyrwicz L.S."/>
            <person name="Rokhsar D.S."/>
            <person name="Weissenbach J."/>
            <person name="Armbrust E.V."/>
            <person name="Green B.R."/>
            <person name="Van de Peer Y."/>
            <person name="Grigoriev I.V."/>
        </authorList>
    </citation>
    <scope>NUCLEOTIDE SEQUENCE [LARGE SCALE GENOMIC DNA]</scope>
    <source>
        <strain evidence="8 9">CCMP1335</strain>
    </source>
</reference>
<gene>
    <name evidence="8" type="ORF">THAPSDRAFT_5283</name>
</gene>
<name>B8C2H2_THAPS</name>
<dbReference type="GeneID" id="7446440"/>
<accession>B8C2H2</accession>
<dbReference type="Pfam" id="PF00488">
    <property type="entry name" value="MutS_V"/>
    <property type="match status" value="1"/>
</dbReference>
<dbReference type="GO" id="GO:0030983">
    <property type="term" value="F:mismatched DNA binding"/>
    <property type="evidence" value="ECO:0000318"/>
    <property type="project" value="GO_Central"/>
</dbReference>
<evidence type="ECO:0000256" key="4">
    <source>
        <dbReference type="ARBA" id="ARBA00023125"/>
    </source>
</evidence>
<dbReference type="PANTHER" id="PTHR11361:SF148">
    <property type="entry name" value="DNA MISMATCH REPAIR PROTEIN MSH6"/>
    <property type="match status" value="1"/>
</dbReference>
<dbReference type="InterPro" id="IPR027417">
    <property type="entry name" value="P-loop_NTPase"/>
</dbReference>
<proteinExistence type="inferred from homology"/>
<comment type="similarity">
    <text evidence="1">Belongs to the DNA mismatch repair MutS family.</text>
</comment>
<keyword evidence="2" id="KW-0547">Nucleotide-binding</keyword>
<dbReference type="GO" id="GO:0140664">
    <property type="term" value="F:ATP-dependent DNA damage sensor activity"/>
    <property type="evidence" value="ECO:0007669"/>
    <property type="project" value="InterPro"/>
</dbReference>
<feature type="region of interest" description="Disordered" evidence="6">
    <location>
        <begin position="173"/>
        <end position="197"/>
    </location>
</feature>
<dbReference type="SMART" id="SM00534">
    <property type="entry name" value="MUTSac"/>
    <property type="match status" value="1"/>
</dbReference>
<dbReference type="InterPro" id="IPR000432">
    <property type="entry name" value="DNA_mismatch_repair_MutS_C"/>
</dbReference>
<evidence type="ECO:0000256" key="5">
    <source>
        <dbReference type="SAM" id="Coils"/>
    </source>
</evidence>
<evidence type="ECO:0000313" key="8">
    <source>
        <dbReference type="EMBL" id="EED92382.1"/>
    </source>
</evidence>
<feature type="coiled-coil region" evidence="5">
    <location>
        <begin position="556"/>
        <end position="590"/>
    </location>
</feature>
<protein>
    <recommendedName>
        <fullName evidence="7">DNA mismatch repair proteins mutS family domain-containing protein</fullName>
    </recommendedName>
</protein>
<keyword evidence="4" id="KW-0238">DNA-binding</keyword>
<keyword evidence="5" id="KW-0175">Coiled coil</keyword>
<dbReference type="KEGG" id="tps:THAPSDRAFT_5283"/>
<dbReference type="RefSeq" id="XP_002290630.1">
    <property type="nucleotide sequence ID" value="XM_002290594.1"/>
</dbReference>
<keyword evidence="9" id="KW-1185">Reference proteome</keyword>
<dbReference type="HOGENOM" id="CLU_373223_0_0_1"/>
<dbReference type="InterPro" id="IPR036187">
    <property type="entry name" value="DNA_mismatch_repair_MutS_sf"/>
</dbReference>
<organism evidence="8 9">
    <name type="scientific">Thalassiosira pseudonana</name>
    <name type="common">Marine diatom</name>
    <name type="synonym">Cyclotella nana</name>
    <dbReference type="NCBI Taxonomy" id="35128"/>
    <lineage>
        <taxon>Eukaryota</taxon>
        <taxon>Sar</taxon>
        <taxon>Stramenopiles</taxon>
        <taxon>Ochrophyta</taxon>
        <taxon>Bacillariophyta</taxon>
        <taxon>Coscinodiscophyceae</taxon>
        <taxon>Thalassiosirophycidae</taxon>
        <taxon>Thalassiosirales</taxon>
        <taxon>Thalassiosiraceae</taxon>
        <taxon>Thalassiosira</taxon>
    </lineage>
</organism>
<dbReference type="InParanoid" id="B8C2H2"/>
<evidence type="ECO:0000313" key="9">
    <source>
        <dbReference type="Proteomes" id="UP000001449"/>
    </source>
</evidence>
<sequence>MDLLASNSSLMHKNDKTPIPLPPMFQLFDGVSSTNSAESDDDEWIDMCLISPPFGIDIAEEVDLETILQAEQVTKLLLDTYEWGMRDDVTTFAPEISNIVKEMNLMADASDATTDDSEGAISSLRNLYQILKGAVEIVRAGPNLSDLKNQYSYQFRLAADGQFDDLDQLRQKEQQQLQKVENEGSRTSEKETPNQRQLKAVREEISVLENLITRKLINAMMKAAPDAQRAMHTLARLDVIFARAAFGCEWNGAIPKVGETGSMNVIGFVHPVLALEKRLVNEEKREGLCSDSVVVPVDLLLPGKDSHQALLISGPNSGGKTLSLKSFGLVSIMAKLALPIPLENPSPDESVIVDYFDYIKAEVGDNQSVVSGESTLMARLNACSSLIQAMTSATTRGGGTDPLAGSAIAQSILEKLISTDPMCKIVATTHSPQLKAMSLNDERFQCASVLLDSALSKVGGTIEVNDVTTRYLQPTYQLQYGTTGESYALLAAARATPSLPDDVIRRAADLMNREKDGDQAGLALQNHMLALERERYETTVLKENAYNVYSEVQGYKQDMLAKLQASQTQLARLESRLEAIFETLKREKENGNSYQLVGDSLSELRLFKAKVKSEEEILAEKGLRKVSSTHSFYDGETVVIIAEGEYEGCNAIVKKSESNDSVETLVSVVPSFDMFATDGEDAAPLLVLKRSEVAVWDYPDTLWGYDDAATTDKDKPSSKESILNILSALNTDKGKQDNGNQQLPK</sequence>
<feature type="compositionally biased region" description="Basic and acidic residues" evidence="6">
    <location>
        <begin position="180"/>
        <end position="193"/>
    </location>
</feature>
<dbReference type="EMBL" id="CM000642">
    <property type="protein sequence ID" value="EED92382.1"/>
    <property type="molecule type" value="Genomic_DNA"/>
</dbReference>